<dbReference type="Pfam" id="PF00251">
    <property type="entry name" value="Glyco_hydro_32N"/>
    <property type="match status" value="1"/>
</dbReference>
<protein>
    <submittedName>
        <fullName evidence="9">Uncharacterized protein</fullName>
    </submittedName>
</protein>
<dbReference type="SMART" id="SM00640">
    <property type="entry name" value="Glyco_32"/>
    <property type="match status" value="1"/>
</dbReference>
<comment type="caution">
    <text evidence="9">The sequence shown here is derived from an EMBL/GenBank/DDBJ whole genome shotgun (WGS) entry which is preliminary data.</text>
</comment>
<sequence>MQPGLAIAESSDNGGTWSKSTKNPILLGEPENIQVTGFRDPFLAEWPAMDRLFHQSSLYGLVSRGIEGQAQLLSYILCSQTTMPRRFQPSAKWSGNFGMNWECVNFLTLGSGQNNRTCLIIGAEGDMERDHIRNFKSRSQVPPRAVRSVVWMFGDLKSNNNLPSVTYTYGGYLDCGSLYAANSFFDPVSKRDIMYTWIPEEDIPAGHVNKNGWNGALAIPRELFLLTIENPDGLTTIYTLGIRPIQEISHLRRSCVHHHEWKNIPLSSTTQNLCSTTFPSWELQGVISVHPNHFQEVVLYIRHNDDMSIYTSVTFCLRNETIRVDREKSNNDPAVRNCPEEGPFTLFYTGDRTTSEQRESLENLHIHIISDGDVLEVYANDRFALATMVYSPELQESDWDISLWVWRSRERCSRRAERLGRAAKNGGH</sequence>
<evidence type="ECO:0000259" key="8">
    <source>
        <dbReference type="Pfam" id="PF08244"/>
    </source>
</evidence>
<dbReference type="InterPro" id="IPR013148">
    <property type="entry name" value="Glyco_hydro_32_N"/>
</dbReference>
<dbReference type="SUPFAM" id="SSF49899">
    <property type="entry name" value="Concanavalin A-like lectins/glucanases"/>
    <property type="match status" value="1"/>
</dbReference>
<dbReference type="Proteomes" id="UP000266188">
    <property type="component" value="Unassembled WGS sequence"/>
</dbReference>
<reference evidence="10" key="1">
    <citation type="submission" date="2017-02" db="EMBL/GenBank/DDBJ databases">
        <authorList>
            <person name="Tafer H."/>
            <person name="Lopandic K."/>
        </authorList>
    </citation>
    <scope>NUCLEOTIDE SEQUENCE [LARGE SCALE GENOMIC DNA]</scope>
    <source>
        <strain evidence="10">CBS 366.77</strain>
    </source>
</reference>
<evidence type="ECO:0000313" key="9">
    <source>
        <dbReference type="EMBL" id="RJE22211.1"/>
    </source>
</evidence>
<feature type="domain" description="Glycosyl hydrolase family 32 N-terminal" evidence="7">
    <location>
        <begin position="7"/>
        <end position="225"/>
    </location>
</feature>
<dbReference type="OrthoDB" id="202537at2759"/>
<dbReference type="PANTHER" id="PTHR42800">
    <property type="entry name" value="EXOINULINASE INUD (AFU_ORTHOLOGUE AFUA_5G00480)"/>
    <property type="match status" value="1"/>
</dbReference>
<keyword evidence="4 5" id="KW-0326">Glycosidase</keyword>
<gene>
    <name evidence="9" type="ORF">PHISCL_05459</name>
</gene>
<accession>A0A3A2ZYS9</accession>
<dbReference type="Pfam" id="PF08244">
    <property type="entry name" value="Glyco_hydro_32C"/>
    <property type="match status" value="1"/>
</dbReference>
<keyword evidence="3 5" id="KW-0378">Hydrolase</keyword>
<dbReference type="AlphaFoldDB" id="A0A3A2ZYS9"/>
<evidence type="ECO:0000256" key="3">
    <source>
        <dbReference type="ARBA" id="ARBA00022801"/>
    </source>
</evidence>
<dbReference type="GO" id="GO:0005737">
    <property type="term" value="C:cytoplasm"/>
    <property type="evidence" value="ECO:0007669"/>
    <property type="project" value="TreeGrafter"/>
</dbReference>
<dbReference type="PANTHER" id="PTHR42800:SF3">
    <property type="entry name" value="GLYCOSYL HYDROLASE FAMILY 32 N-TERMINAL DOMAIN-CONTAINING PROTEIN"/>
    <property type="match status" value="1"/>
</dbReference>
<evidence type="ECO:0000256" key="4">
    <source>
        <dbReference type="ARBA" id="ARBA00023295"/>
    </source>
</evidence>
<evidence type="ECO:0000256" key="6">
    <source>
        <dbReference type="SAM" id="MobiDB-lite"/>
    </source>
</evidence>
<evidence type="ECO:0000256" key="5">
    <source>
        <dbReference type="RuleBase" id="RU362110"/>
    </source>
</evidence>
<evidence type="ECO:0000256" key="1">
    <source>
        <dbReference type="ARBA" id="ARBA00009902"/>
    </source>
</evidence>
<name>A0A3A2ZYS9_9EURO</name>
<dbReference type="GO" id="GO:0004575">
    <property type="term" value="F:sucrose alpha-glucosidase activity"/>
    <property type="evidence" value="ECO:0007669"/>
    <property type="project" value="TreeGrafter"/>
</dbReference>
<evidence type="ECO:0000259" key="7">
    <source>
        <dbReference type="Pfam" id="PF00251"/>
    </source>
</evidence>
<dbReference type="STRING" id="2070753.A0A3A2ZYS9"/>
<comment type="similarity">
    <text evidence="1 5">Belongs to the glycosyl hydrolase 32 family.</text>
</comment>
<keyword evidence="2" id="KW-0732">Signal</keyword>
<evidence type="ECO:0000256" key="2">
    <source>
        <dbReference type="ARBA" id="ARBA00022729"/>
    </source>
</evidence>
<feature type="domain" description="Glycosyl hydrolase family 32 C-terminal" evidence="8">
    <location>
        <begin position="247"/>
        <end position="403"/>
    </location>
</feature>
<proteinExistence type="inferred from homology"/>
<feature type="region of interest" description="Disordered" evidence="6">
    <location>
        <begin position="1"/>
        <end position="24"/>
    </location>
</feature>
<dbReference type="InterPro" id="IPR013320">
    <property type="entry name" value="ConA-like_dom_sf"/>
</dbReference>
<dbReference type="InterPro" id="IPR023296">
    <property type="entry name" value="Glyco_hydro_beta-prop_sf"/>
</dbReference>
<dbReference type="Gene3D" id="2.60.120.560">
    <property type="entry name" value="Exo-inulinase, domain 1"/>
    <property type="match status" value="1"/>
</dbReference>
<dbReference type="Gene3D" id="2.115.10.20">
    <property type="entry name" value="Glycosyl hydrolase domain, family 43"/>
    <property type="match status" value="1"/>
</dbReference>
<feature type="compositionally biased region" description="Polar residues" evidence="6">
    <location>
        <begin position="10"/>
        <end position="23"/>
    </location>
</feature>
<dbReference type="InterPro" id="IPR013189">
    <property type="entry name" value="Glyco_hydro_32_C"/>
</dbReference>
<keyword evidence="10" id="KW-1185">Reference proteome</keyword>
<evidence type="ECO:0000313" key="10">
    <source>
        <dbReference type="Proteomes" id="UP000266188"/>
    </source>
</evidence>
<dbReference type="GO" id="GO:0005987">
    <property type="term" value="P:sucrose catabolic process"/>
    <property type="evidence" value="ECO:0007669"/>
    <property type="project" value="TreeGrafter"/>
</dbReference>
<organism evidence="9 10">
    <name type="scientific">Aspergillus sclerotialis</name>
    <dbReference type="NCBI Taxonomy" id="2070753"/>
    <lineage>
        <taxon>Eukaryota</taxon>
        <taxon>Fungi</taxon>
        <taxon>Dikarya</taxon>
        <taxon>Ascomycota</taxon>
        <taxon>Pezizomycotina</taxon>
        <taxon>Eurotiomycetes</taxon>
        <taxon>Eurotiomycetidae</taxon>
        <taxon>Eurotiales</taxon>
        <taxon>Aspergillaceae</taxon>
        <taxon>Aspergillus</taxon>
        <taxon>Aspergillus subgen. Polypaecilum</taxon>
    </lineage>
</organism>
<dbReference type="EMBL" id="MVGC01000180">
    <property type="protein sequence ID" value="RJE22211.1"/>
    <property type="molecule type" value="Genomic_DNA"/>
</dbReference>
<dbReference type="InterPro" id="IPR001362">
    <property type="entry name" value="Glyco_hydro_32"/>
</dbReference>
<dbReference type="SUPFAM" id="SSF75005">
    <property type="entry name" value="Arabinanase/levansucrase/invertase"/>
    <property type="match status" value="1"/>
</dbReference>